<dbReference type="OrthoDB" id="3268481at2"/>
<sequence length="324" mass="35643">MEKNYKYALRKTSLGLCSVVIAAVLAGHTPVVLAAEDANSQISIGEKQAHLSKDKKESNLSKDKIKLNNQAAYMAADNGPVIPGADRAAAGDSNEKPAAPAPTDDQKYSATQTDLQNKNDFNYGNNEKEIKDFSDDERYRKSDLEPGEKRIDLTHHDSSTEDKDGFSFWILNPTTGTKDKKTYGIGVKFDPKKERTYAGVTVNSSGSNLNIKQKFGDPESIESAKPGTELGVDNPPVSDQAEATMDIDVKKSKVASLAIARTENDLKLINSINHVYTEKDKEDAEKRGETVEVGKRKPTVFAWKDEYKKDTIAKKNNSLTQLIL</sequence>
<feature type="domain" description="Putative adhesin" evidence="5">
    <location>
        <begin position="142"/>
        <end position="273"/>
    </location>
</feature>
<dbReference type="EMBL" id="LSCQ01000048">
    <property type="protein sequence ID" value="KXB36121.1"/>
    <property type="molecule type" value="Genomic_DNA"/>
</dbReference>
<evidence type="ECO:0000259" key="5">
    <source>
        <dbReference type="Pfam" id="PF20592"/>
    </source>
</evidence>
<accession>A0A133XYU5</accession>
<feature type="chain" id="PRO_5007460078" evidence="3">
    <location>
        <begin position="35"/>
        <end position="324"/>
    </location>
</feature>
<feature type="compositionally biased region" description="Polar residues" evidence="2">
    <location>
        <begin position="108"/>
        <end position="125"/>
    </location>
</feature>
<dbReference type="AlphaFoldDB" id="A0A133XYU5"/>
<evidence type="ECO:0000313" key="7">
    <source>
        <dbReference type="Proteomes" id="UP000070422"/>
    </source>
</evidence>
<feature type="region of interest" description="Disordered" evidence="2">
    <location>
        <begin position="78"/>
        <end position="158"/>
    </location>
</feature>
<dbReference type="PATRIC" id="fig|87541.4.peg.1029"/>
<protein>
    <submittedName>
        <fullName evidence="6">Signal peptide protein, YSIRK family</fullName>
    </submittedName>
</protein>
<reference evidence="6 7" key="1">
    <citation type="submission" date="2016-01" db="EMBL/GenBank/DDBJ databases">
        <authorList>
            <person name="Oliw E.H."/>
        </authorList>
    </citation>
    <scope>NUCLEOTIDE SEQUENCE [LARGE SCALE GENOMIC DNA]</scope>
    <source>
        <strain evidence="6 7">KA00635</strain>
    </source>
</reference>
<dbReference type="Pfam" id="PF04650">
    <property type="entry name" value="YSIRK_signal"/>
    <property type="match status" value="1"/>
</dbReference>
<feature type="signal peptide" evidence="3">
    <location>
        <begin position="1"/>
        <end position="34"/>
    </location>
</feature>
<gene>
    <name evidence="6" type="ORF">HMPREF3187_01038</name>
</gene>
<dbReference type="Proteomes" id="UP000070422">
    <property type="component" value="Unassembled WGS sequence"/>
</dbReference>
<evidence type="ECO:0000256" key="1">
    <source>
        <dbReference type="ARBA" id="ARBA00022729"/>
    </source>
</evidence>
<dbReference type="NCBIfam" id="TIGR01168">
    <property type="entry name" value="YSIRK_signal"/>
    <property type="match status" value="1"/>
</dbReference>
<feature type="compositionally biased region" description="Basic and acidic residues" evidence="2">
    <location>
        <begin position="126"/>
        <end position="158"/>
    </location>
</feature>
<evidence type="ECO:0000256" key="2">
    <source>
        <dbReference type="SAM" id="MobiDB-lite"/>
    </source>
</evidence>
<proteinExistence type="predicted"/>
<dbReference type="STRING" id="87541.AWM71_03230"/>
<organism evidence="6 7">
    <name type="scientific">Aerococcus christensenii</name>
    <dbReference type="NCBI Taxonomy" id="87541"/>
    <lineage>
        <taxon>Bacteria</taxon>
        <taxon>Bacillati</taxon>
        <taxon>Bacillota</taxon>
        <taxon>Bacilli</taxon>
        <taxon>Lactobacillales</taxon>
        <taxon>Aerococcaceae</taxon>
        <taxon>Aerococcus</taxon>
    </lineage>
</organism>
<name>A0A133XYU5_9LACT</name>
<evidence type="ECO:0000259" key="4">
    <source>
        <dbReference type="Pfam" id="PF04650"/>
    </source>
</evidence>
<evidence type="ECO:0000256" key="3">
    <source>
        <dbReference type="SAM" id="SignalP"/>
    </source>
</evidence>
<comment type="caution">
    <text evidence="6">The sequence shown here is derived from an EMBL/GenBank/DDBJ whole genome shotgun (WGS) entry which is preliminary data.</text>
</comment>
<feature type="domain" description="YSIRK Gram-positive signal peptide" evidence="4">
    <location>
        <begin position="2"/>
        <end position="25"/>
    </location>
</feature>
<keyword evidence="1 3" id="KW-0732">Signal</keyword>
<dbReference type="Pfam" id="PF20592">
    <property type="entry name" value="pAdhesive_10"/>
    <property type="match status" value="1"/>
</dbReference>
<dbReference type="InterPro" id="IPR046774">
    <property type="entry name" value="pAdhesive_10"/>
</dbReference>
<evidence type="ECO:0000313" key="6">
    <source>
        <dbReference type="EMBL" id="KXB36121.1"/>
    </source>
</evidence>
<dbReference type="RefSeq" id="WP_060936902.1">
    <property type="nucleotide sequence ID" value="NZ_JASOZP010000004.1"/>
</dbReference>
<dbReference type="InterPro" id="IPR005877">
    <property type="entry name" value="YSIRK_signal_dom"/>
</dbReference>